<evidence type="ECO:0000313" key="3">
    <source>
        <dbReference type="Proteomes" id="UP001281761"/>
    </source>
</evidence>
<dbReference type="Proteomes" id="UP001281761">
    <property type="component" value="Unassembled WGS sequence"/>
</dbReference>
<feature type="transmembrane region" description="Helical" evidence="1">
    <location>
        <begin position="175"/>
        <end position="196"/>
    </location>
</feature>
<dbReference type="EMBL" id="JARBJD010000011">
    <property type="protein sequence ID" value="KAK2962428.1"/>
    <property type="molecule type" value="Genomic_DNA"/>
</dbReference>
<feature type="transmembrane region" description="Helical" evidence="1">
    <location>
        <begin position="106"/>
        <end position="127"/>
    </location>
</feature>
<sequence length="353" mass="41303">MGYDVLLMSNENDNIDIRVVNMVAACPNMYGRSFWPYSIVVLLEGLCLLFVVYEIIESFRAAHRRQRFKRITFCCLLALFLFIRILFYVVPMPWNNFNCEFFTQQIPHFLLCLIWIAMAMWLSDAIFPKGTFSKNARFAFYVSLLSLIAVLFIVTLTITIYLTVRPVSQTTGTPYTVITNCILYLIIVLSITIITIQLLRLSCTKTLARPLQKTMRILSLLSFVMWIVWILRFLYSLLRVLELNPFNDVFRDAISECVDYEDCTKHPILVISFQLIWEFVPTVLLLVMFHVIRYDQRTKRRLRKARKHKKRRKDDTITINDGDIQSDDPAQSLLFSAETLSYGVFSNSLQKLM</sequence>
<proteinExistence type="predicted"/>
<keyword evidence="1" id="KW-1133">Transmembrane helix</keyword>
<evidence type="ECO:0000313" key="2">
    <source>
        <dbReference type="EMBL" id="KAK2962428.1"/>
    </source>
</evidence>
<feature type="transmembrane region" description="Helical" evidence="1">
    <location>
        <begin position="139"/>
        <end position="163"/>
    </location>
</feature>
<keyword evidence="1" id="KW-0472">Membrane</keyword>
<comment type="caution">
    <text evidence="2">The sequence shown here is derived from an EMBL/GenBank/DDBJ whole genome shotgun (WGS) entry which is preliminary data.</text>
</comment>
<feature type="transmembrane region" description="Helical" evidence="1">
    <location>
        <begin position="34"/>
        <end position="53"/>
    </location>
</feature>
<gene>
    <name evidence="2" type="ORF">BLNAU_2671</name>
</gene>
<accession>A0ABQ9YF82</accession>
<feature type="transmembrane region" description="Helical" evidence="1">
    <location>
        <begin position="217"/>
        <end position="238"/>
    </location>
</feature>
<organism evidence="2 3">
    <name type="scientific">Blattamonas nauphoetae</name>
    <dbReference type="NCBI Taxonomy" id="2049346"/>
    <lineage>
        <taxon>Eukaryota</taxon>
        <taxon>Metamonada</taxon>
        <taxon>Preaxostyla</taxon>
        <taxon>Oxymonadida</taxon>
        <taxon>Blattamonas</taxon>
    </lineage>
</organism>
<name>A0ABQ9YF82_9EUKA</name>
<feature type="transmembrane region" description="Helical" evidence="1">
    <location>
        <begin position="73"/>
        <end position="94"/>
    </location>
</feature>
<feature type="transmembrane region" description="Helical" evidence="1">
    <location>
        <begin position="275"/>
        <end position="294"/>
    </location>
</feature>
<evidence type="ECO:0000256" key="1">
    <source>
        <dbReference type="SAM" id="Phobius"/>
    </source>
</evidence>
<keyword evidence="1" id="KW-0812">Transmembrane</keyword>
<protein>
    <submittedName>
        <fullName evidence="2">Uncharacterized protein</fullName>
    </submittedName>
</protein>
<keyword evidence="3" id="KW-1185">Reference proteome</keyword>
<reference evidence="2 3" key="1">
    <citation type="journal article" date="2022" name="bioRxiv">
        <title>Genomics of Preaxostyla Flagellates Illuminates Evolutionary Transitions and the Path Towards Mitochondrial Loss.</title>
        <authorList>
            <person name="Novak L.V.F."/>
            <person name="Treitli S.C."/>
            <person name="Pyrih J."/>
            <person name="Halakuc P."/>
            <person name="Pipaliya S.V."/>
            <person name="Vacek V."/>
            <person name="Brzon O."/>
            <person name="Soukal P."/>
            <person name="Eme L."/>
            <person name="Dacks J.B."/>
            <person name="Karnkowska A."/>
            <person name="Elias M."/>
            <person name="Hampl V."/>
        </authorList>
    </citation>
    <scope>NUCLEOTIDE SEQUENCE [LARGE SCALE GENOMIC DNA]</scope>
    <source>
        <strain evidence="2">NAU3</strain>
        <tissue evidence="2">Gut</tissue>
    </source>
</reference>